<keyword evidence="1" id="KW-0732">Signal</keyword>
<sequence>MHISPVLVTRRTCHRWSAGATAALLLGSWQQAQALSLAQLSTTDANNGIKLALSKGAETAVALLGRPDGFLGNPQVRIPLPGYLDDAAKLMKRFGQGKRITELETAINRAAEAAVPMGKDLLVNAVQSMSVTDARKILAGGDNSVTAFFAEKTRAPLNTRFLPVVKKATDDVGLIQQYNQFAGKAAGLGLISAQDADLPQYVTGKTLDGLFLMIGEEERKIRRDPVGTGSALLQKVFGAR</sequence>
<dbReference type="Proteomes" id="UP000509579">
    <property type="component" value="Chromosome"/>
</dbReference>
<proteinExistence type="predicted"/>
<keyword evidence="3" id="KW-1185">Reference proteome</keyword>
<dbReference type="KEGG" id="aant:HUK68_16960"/>
<gene>
    <name evidence="2" type="ORF">HUK68_16960</name>
</gene>
<dbReference type="RefSeq" id="WP_175505263.1">
    <property type="nucleotide sequence ID" value="NZ_CAURQT010000005.1"/>
</dbReference>
<accession>A0A6N1X830</accession>
<reference evidence="2 3" key="1">
    <citation type="submission" date="2020-06" db="EMBL/GenBank/DDBJ databases">
        <title>Acidovorax antarctica sp. nov., isolated from Corinth ice sheet soil, Antarctic Fields Peninsula.</title>
        <authorList>
            <person name="Xu Q."/>
            <person name="Peng F."/>
        </authorList>
    </citation>
    <scope>NUCLEOTIDE SEQUENCE [LARGE SCALE GENOMIC DNA]</scope>
    <source>
        <strain evidence="2 3">16-35-5</strain>
    </source>
</reference>
<evidence type="ECO:0000313" key="2">
    <source>
        <dbReference type="EMBL" id="QKV54463.1"/>
    </source>
</evidence>
<protein>
    <submittedName>
        <fullName evidence="2">DUF4197 domain-containing protein</fullName>
    </submittedName>
</protein>
<evidence type="ECO:0000256" key="1">
    <source>
        <dbReference type="SAM" id="SignalP"/>
    </source>
</evidence>
<evidence type="ECO:0000313" key="3">
    <source>
        <dbReference type="Proteomes" id="UP000509579"/>
    </source>
</evidence>
<dbReference type="AlphaFoldDB" id="A0A6N1X830"/>
<dbReference type="InterPro" id="IPR006311">
    <property type="entry name" value="TAT_signal"/>
</dbReference>
<dbReference type="InterPro" id="IPR025245">
    <property type="entry name" value="DUF4197"/>
</dbReference>
<organism evidence="2 3">
    <name type="scientific">Comamonas antarctica</name>
    <dbReference type="NCBI Taxonomy" id="2743470"/>
    <lineage>
        <taxon>Bacteria</taxon>
        <taxon>Pseudomonadati</taxon>
        <taxon>Pseudomonadota</taxon>
        <taxon>Betaproteobacteria</taxon>
        <taxon>Burkholderiales</taxon>
        <taxon>Comamonadaceae</taxon>
        <taxon>Comamonas</taxon>
    </lineage>
</organism>
<dbReference type="Pfam" id="PF13852">
    <property type="entry name" value="DUF4197"/>
    <property type="match status" value="1"/>
</dbReference>
<feature type="signal peptide" evidence="1">
    <location>
        <begin position="1"/>
        <end position="34"/>
    </location>
</feature>
<feature type="chain" id="PRO_5026931972" evidence="1">
    <location>
        <begin position="35"/>
        <end position="240"/>
    </location>
</feature>
<dbReference type="PROSITE" id="PS51318">
    <property type="entry name" value="TAT"/>
    <property type="match status" value="1"/>
</dbReference>
<dbReference type="EMBL" id="CP054840">
    <property type="protein sequence ID" value="QKV54463.1"/>
    <property type="molecule type" value="Genomic_DNA"/>
</dbReference>
<name>A0A6N1X830_9BURK</name>